<comment type="caution">
    <text evidence="2">The sequence shown here is derived from an EMBL/GenBank/DDBJ whole genome shotgun (WGS) entry which is preliminary data.</text>
</comment>
<feature type="transmembrane region" description="Helical" evidence="1">
    <location>
        <begin position="34"/>
        <end position="50"/>
    </location>
</feature>
<keyword evidence="3" id="KW-1185">Reference proteome</keyword>
<organism evidence="2 3">
    <name type="scientific">Rhynocoris fuscipes</name>
    <dbReference type="NCBI Taxonomy" id="488301"/>
    <lineage>
        <taxon>Eukaryota</taxon>
        <taxon>Metazoa</taxon>
        <taxon>Ecdysozoa</taxon>
        <taxon>Arthropoda</taxon>
        <taxon>Hexapoda</taxon>
        <taxon>Insecta</taxon>
        <taxon>Pterygota</taxon>
        <taxon>Neoptera</taxon>
        <taxon>Paraneoptera</taxon>
        <taxon>Hemiptera</taxon>
        <taxon>Heteroptera</taxon>
        <taxon>Panheteroptera</taxon>
        <taxon>Cimicomorpha</taxon>
        <taxon>Reduviidae</taxon>
        <taxon>Harpactorinae</taxon>
        <taxon>Harpactorini</taxon>
        <taxon>Rhynocoris</taxon>
    </lineage>
</organism>
<accession>A0AAW1DBF0</accession>
<evidence type="ECO:0000256" key="1">
    <source>
        <dbReference type="SAM" id="Phobius"/>
    </source>
</evidence>
<reference evidence="2 3" key="1">
    <citation type="submission" date="2022-12" db="EMBL/GenBank/DDBJ databases">
        <title>Chromosome-level genome assembly of true bugs.</title>
        <authorList>
            <person name="Ma L."/>
            <person name="Li H."/>
        </authorList>
    </citation>
    <scope>NUCLEOTIDE SEQUENCE [LARGE SCALE GENOMIC DNA]</scope>
    <source>
        <strain evidence="2">Lab_2022b</strain>
    </source>
</reference>
<protein>
    <submittedName>
        <fullName evidence="2">Uncharacterized protein</fullName>
    </submittedName>
</protein>
<keyword evidence="1" id="KW-1133">Transmembrane helix</keyword>
<proteinExistence type="predicted"/>
<keyword evidence="1" id="KW-0472">Membrane</keyword>
<name>A0AAW1DBF0_9HEMI</name>
<evidence type="ECO:0000313" key="3">
    <source>
        <dbReference type="Proteomes" id="UP001461498"/>
    </source>
</evidence>
<gene>
    <name evidence="2" type="ORF">O3M35_007247</name>
</gene>
<evidence type="ECO:0000313" key="2">
    <source>
        <dbReference type="EMBL" id="KAK9507374.1"/>
    </source>
</evidence>
<dbReference type="EMBL" id="JAPXFL010000004">
    <property type="protein sequence ID" value="KAK9507374.1"/>
    <property type="molecule type" value="Genomic_DNA"/>
</dbReference>
<keyword evidence="1" id="KW-0812">Transmembrane</keyword>
<dbReference type="Proteomes" id="UP001461498">
    <property type="component" value="Unassembled WGS sequence"/>
</dbReference>
<sequence>MERGCNKHFSHELNITFFLQPFKNNIVFSNRKKLYYYCSIISLLIAGATAD</sequence>
<dbReference type="AlphaFoldDB" id="A0AAW1DBF0"/>